<comment type="subcellular location">
    <subcellularLocation>
        <location evidence="1">Cytoplasm</location>
    </subcellularLocation>
</comment>
<protein>
    <recommendedName>
        <fullName evidence="2">Stage 0 sporulation protein A homolog</fullName>
    </recommendedName>
</protein>
<evidence type="ECO:0000259" key="12">
    <source>
        <dbReference type="PROSITE" id="PS50110"/>
    </source>
</evidence>
<keyword evidence="4 10" id="KW-0597">Phosphoprotein</keyword>
<dbReference type="InterPro" id="IPR051552">
    <property type="entry name" value="HptR"/>
</dbReference>
<evidence type="ECO:0000313" key="14">
    <source>
        <dbReference type="Proteomes" id="UP000593601"/>
    </source>
</evidence>
<dbReference type="AlphaFoldDB" id="A0A7M2RM08"/>
<dbReference type="GO" id="GO:0000160">
    <property type="term" value="P:phosphorelay signal transduction system"/>
    <property type="evidence" value="ECO:0007669"/>
    <property type="project" value="UniProtKB-KW"/>
</dbReference>
<keyword evidence="14" id="KW-1185">Reference proteome</keyword>
<keyword evidence="7" id="KW-0238">DNA-binding</keyword>
<sequence>MYSLIIVDDENKISEGLVNLFPWEKNGFKISGQFSNGQQALSFIRTHTIDVVLTDIRMPVMSGIELSDHLCSDFPDLIFVFLTGYQDFSYLHTAIVNHAFDYLLKPVKYEALYSCFERIRSDLDLRYHKESQVQEMTSYYGKIIANVKKYLKNNYQNATLEEAAVQVNLSPNYLSKLFKEKTGTGFSEYLVELRMKKAADMLCDITYKHYEIAYRIGYDNPKNFSRAFKQYYKISPREYREKYLH</sequence>
<evidence type="ECO:0000256" key="9">
    <source>
        <dbReference type="ARBA" id="ARBA00024867"/>
    </source>
</evidence>
<feature type="modified residue" description="4-aspartylphosphate" evidence="10">
    <location>
        <position position="55"/>
    </location>
</feature>
<dbReference type="CDD" id="cd17536">
    <property type="entry name" value="REC_YesN-like"/>
    <property type="match status" value="1"/>
</dbReference>
<evidence type="ECO:0000256" key="10">
    <source>
        <dbReference type="PROSITE-ProRule" id="PRU00169"/>
    </source>
</evidence>
<accession>A0A7M2RM08</accession>
<evidence type="ECO:0000256" key="4">
    <source>
        <dbReference type="ARBA" id="ARBA00022553"/>
    </source>
</evidence>
<dbReference type="Gene3D" id="1.10.10.60">
    <property type="entry name" value="Homeodomain-like"/>
    <property type="match status" value="2"/>
</dbReference>
<dbReference type="InterPro" id="IPR020449">
    <property type="entry name" value="Tscrpt_reg_AraC-type_HTH"/>
</dbReference>
<dbReference type="SUPFAM" id="SSF52172">
    <property type="entry name" value="CheY-like"/>
    <property type="match status" value="1"/>
</dbReference>
<name>A0A7M2RM08_9FIRM</name>
<dbReference type="Pfam" id="PF00072">
    <property type="entry name" value="Response_reg"/>
    <property type="match status" value="1"/>
</dbReference>
<feature type="domain" description="Response regulatory" evidence="12">
    <location>
        <begin position="3"/>
        <end position="120"/>
    </location>
</feature>
<dbReference type="Pfam" id="PF12833">
    <property type="entry name" value="HTH_18"/>
    <property type="match status" value="1"/>
</dbReference>
<dbReference type="PANTHER" id="PTHR42713:SF3">
    <property type="entry name" value="TRANSCRIPTIONAL REGULATORY PROTEIN HPTR"/>
    <property type="match status" value="1"/>
</dbReference>
<dbReference type="PRINTS" id="PR00032">
    <property type="entry name" value="HTHARAC"/>
</dbReference>
<dbReference type="SMART" id="SM00342">
    <property type="entry name" value="HTH_ARAC"/>
    <property type="match status" value="1"/>
</dbReference>
<reference evidence="13 14" key="1">
    <citation type="submission" date="2020-10" db="EMBL/GenBank/DDBJ databases">
        <title>Blautia liquoris sp.nov., isolated from the mud in a fermentation cellar used for the production of Chinese strong-flavoured liquor.</title>
        <authorList>
            <person name="Lu L."/>
        </authorList>
    </citation>
    <scope>NUCLEOTIDE SEQUENCE [LARGE SCALE GENOMIC DNA]</scope>
    <source>
        <strain evidence="13 14">LZLJ-3</strain>
    </source>
</reference>
<evidence type="ECO:0000259" key="11">
    <source>
        <dbReference type="PROSITE" id="PS01124"/>
    </source>
</evidence>
<dbReference type="InterPro" id="IPR009057">
    <property type="entry name" value="Homeodomain-like_sf"/>
</dbReference>
<dbReference type="InterPro" id="IPR011006">
    <property type="entry name" value="CheY-like_superfamily"/>
</dbReference>
<keyword evidence="8" id="KW-0804">Transcription</keyword>
<dbReference type="PANTHER" id="PTHR42713">
    <property type="entry name" value="HISTIDINE KINASE-RELATED"/>
    <property type="match status" value="1"/>
</dbReference>
<evidence type="ECO:0000256" key="6">
    <source>
        <dbReference type="ARBA" id="ARBA00023015"/>
    </source>
</evidence>
<evidence type="ECO:0000256" key="7">
    <source>
        <dbReference type="ARBA" id="ARBA00023125"/>
    </source>
</evidence>
<organism evidence="13 14">
    <name type="scientific">Blautia liquoris</name>
    <dbReference type="NCBI Taxonomy" id="2779518"/>
    <lineage>
        <taxon>Bacteria</taxon>
        <taxon>Bacillati</taxon>
        <taxon>Bacillota</taxon>
        <taxon>Clostridia</taxon>
        <taxon>Lachnospirales</taxon>
        <taxon>Lachnospiraceae</taxon>
        <taxon>Blautia</taxon>
    </lineage>
</organism>
<proteinExistence type="predicted"/>
<evidence type="ECO:0000256" key="1">
    <source>
        <dbReference type="ARBA" id="ARBA00004496"/>
    </source>
</evidence>
<dbReference type="GO" id="GO:0005737">
    <property type="term" value="C:cytoplasm"/>
    <property type="evidence" value="ECO:0007669"/>
    <property type="project" value="UniProtKB-SubCell"/>
</dbReference>
<dbReference type="InterPro" id="IPR001789">
    <property type="entry name" value="Sig_transdc_resp-reg_receiver"/>
</dbReference>
<keyword evidence="6" id="KW-0805">Transcription regulation</keyword>
<evidence type="ECO:0000256" key="2">
    <source>
        <dbReference type="ARBA" id="ARBA00018672"/>
    </source>
</evidence>
<dbReference type="InterPro" id="IPR018060">
    <property type="entry name" value="HTH_AraC"/>
</dbReference>
<evidence type="ECO:0000313" key="13">
    <source>
        <dbReference type="EMBL" id="QOV20392.1"/>
    </source>
</evidence>
<evidence type="ECO:0000256" key="8">
    <source>
        <dbReference type="ARBA" id="ARBA00023163"/>
    </source>
</evidence>
<evidence type="ECO:0000256" key="3">
    <source>
        <dbReference type="ARBA" id="ARBA00022490"/>
    </source>
</evidence>
<dbReference type="Gene3D" id="3.40.50.2300">
    <property type="match status" value="1"/>
</dbReference>
<gene>
    <name evidence="13" type="ORF">INP51_05450</name>
</gene>
<keyword evidence="5" id="KW-0902">Two-component regulatory system</keyword>
<dbReference type="Proteomes" id="UP000593601">
    <property type="component" value="Chromosome"/>
</dbReference>
<dbReference type="PROSITE" id="PS50110">
    <property type="entry name" value="RESPONSE_REGULATORY"/>
    <property type="match status" value="1"/>
</dbReference>
<evidence type="ECO:0000256" key="5">
    <source>
        <dbReference type="ARBA" id="ARBA00023012"/>
    </source>
</evidence>
<dbReference type="SMART" id="SM00448">
    <property type="entry name" value="REC"/>
    <property type="match status" value="1"/>
</dbReference>
<keyword evidence="3" id="KW-0963">Cytoplasm</keyword>
<dbReference type="RefSeq" id="WP_193736712.1">
    <property type="nucleotide sequence ID" value="NZ_CP063304.1"/>
</dbReference>
<feature type="domain" description="HTH araC/xylS-type" evidence="11">
    <location>
        <begin position="145"/>
        <end position="242"/>
    </location>
</feature>
<dbReference type="GO" id="GO:0003700">
    <property type="term" value="F:DNA-binding transcription factor activity"/>
    <property type="evidence" value="ECO:0007669"/>
    <property type="project" value="InterPro"/>
</dbReference>
<dbReference type="GO" id="GO:0043565">
    <property type="term" value="F:sequence-specific DNA binding"/>
    <property type="evidence" value="ECO:0007669"/>
    <property type="project" value="InterPro"/>
</dbReference>
<dbReference type="SUPFAM" id="SSF46689">
    <property type="entry name" value="Homeodomain-like"/>
    <property type="match status" value="2"/>
</dbReference>
<comment type="function">
    <text evidence="9">May play the central regulatory role in sporulation. It may be an element of the effector pathway responsible for the activation of sporulation genes in response to nutritional stress. Spo0A may act in concert with spo0H (a sigma factor) to control the expression of some genes that are critical to the sporulation process.</text>
</comment>
<dbReference type="KEGG" id="bliq:INP51_05450"/>
<dbReference type="PROSITE" id="PS01124">
    <property type="entry name" value="HTH_ARAC_FAMILY_2"/>
    <property type="match status" value="1"/>
</dbReference>
<dbReference type="EMBL" id="CP063304">
    <property type="protein sequence ID" value="QOV20392.1"/>
    <property type="molecule type" value="Genomic_DNA"/>
</dbReference>